<dbReference type="GO" id="GO:0004143">
    <property type="term" value="F:ATP-dependent diacylglycerol kinase activity"/>
    <property type="evidence" value="ECO:0007669"/>
    <property type="project" value="UniProtKB-EC"/>
</dbReference>
<dbReference type="GO" id="GO:0007200">
    <property type="term" value="P:phospholipase C-activating G protein-coupled receptor signaling pathway"/>
    <property type="evidence" value="ECO:0007669"/>
    <property type="project" value="InterPro"/>
</dbReference>
<dbReference type="GO" id="GO:0005886">
    <property type="term" value="C:plasma membrane"/>
    <property type="evidence" value="ECO:0007669"/>
    <property type="project" value="TreeGrafter"/>
</dbReference>
<feature type="compositionally biased region" description="Acidic residues" evidence="10">
    <location>
        <begin position="55"/>
        <end position="67"/>
    </location>
</feature>
<keyword evidence="4" id="KW-0677">Repeat</keyword>
<feature type="compositionally biased region" description="Low complexity" evidence="10">
    <location>
        <begin position="701"/>
        <end position="722"/>
    </location>
</feature>
<dbReference type="InterPro" id="IPR046349">
    <property type="entry name" value="C1-like_sf"/>
</dbReference>
<protein>
    <recommendedName>
        <fullName evidence="9">Diacylglycerol kinase</fullName>
        <shortName evidence="9">DAG kinase</shortName>
        <ecNumber evidence="9">2.7.1.107</ecNumber>
    </recommendedName>
</protein>
<dbReference type="PROSITE" id="PS50081">
    <property type="entry name" value="ZF_DAG_PE_2"/>
    <property type="match status" value="2"/>
</dbReference>
<dbReference type="SUPFAM" id="SSF57889">
    <property type="entry name" value="Cysteine-rich domain"/>
    <property type="match status" value="2"/>
</dbReference>
<feature type="compositionally biased region" description="Acidic residues" evidence="10">
    <location>
        <begin position="24"/>
        <end position="48"/>
    </location>
</feature>
<dbReference type="SMART" id="SM00045">
    <property type="entry name" value="DAGKa"/>
    <property type="match status" value="1"/>
</dbReference>
<feature type="compositionally biased region" description="Low complexity" evidence="10">
    <location>
        <begin position="134"/>
        <end position="149"/>
    </location>
</feature>
<dbReference type="Pfam" id="PF00609">
    <property type="entry name" value="DAGK_acc"/>
    <property type="match status" value="1"/>
</dbReference>
<dbReference type="Gene3D" id="3.40.50.10330">
    <property type="entry name" value="Probable inorganic polyphosphate/atp-NAD kinase, domain 1"/>
    <property type="match status" value="1"/>
</dbReference>
<dbReference type="FunFam" id="3.40.50.10330:FF:000002">
    <property type="entry name" value="Diacylglycerol kinase"/>
    <property type="match status" value="1"/>
</dbReference>
<dbReference type="PROSITE" id="PS50146">
    <property type="entry name" value="DAGK"/>
    <property type="match status" value="1"/>
</dbReference>
<evidence type="ECO:0000256" key="3">
    <source>
        <dbReference type="ARBA" id="ARBA00022723"/>
    </source>
</evidence>
<keyword evidence="5 9" id="KW-0547">Nucleotide-binding</keyword>
<evidence type="ECO:0000256" key="9">
    <source>
        <dbReference type="RuleBase" id="RU361128"/>
    </source>
</evidence>
<dbReference type="eggNOG" id="KOG0782">
    <property type="taxonomic scope" value="Eukaryota"/>
</dbReference>
<keyword evidence="6 9" id="KW-0418">Kinase</keyword>
<feature type="region of interest" description="Disordered" evidence="10">
    <location>
        <begin position="692"/>
        <end position="772"/>
    </location>
</feature>
<dbReference type="Proteomes" id="UP000008743">
    <property type="component" value="Unassembled WGS sequence"/>
</dbReference>
<dbReference type="PANTHER" id="PTHR11255">
    <property type="entry name" value="DIACYLGLYCEROL KINASE"/>
    <property type="match status" value="1"/>
</dbReference>
<feature type="compositionally biased region" description="Low complexity" evidence="10">
    <location>
        <begin position="70"/>
        <end position="86"/>
    </location>
</feature>
<evidence type="ECO:0000313" key="14">
    <source>
        <dbReference type="Proteomes" id="UP000008743"/>
    </source>
</evidence>
<dbReference type="SMART" id="SM00109">
    <property type="entry name" value="C1"/>
    <property type="match status" value="2"/>
</dbReference>
<dbReference type="InterPro" id="IPR001206">
    <property type="entry name" value="Diacylglycerol_kinase_cat_dom"/>
</dbReference>
<evidence type="ECO:0000259" key="11">
    <source>
        <dbReference type="PROSITE" id="PS50081"/>
    </source>
</evidence>
<evidence type="ECO:0000313" key="13">
    <source>
        <dbReference type="EMBL" id="KJE89237.1"/>
    </source>
</evidence>
<feature type="domain" description="Phorbol-ester/DAG-type" evidence="11">
    <location>
        <begin position="248"/>
        <end position="305"/>
    </location>
</feature>
<dbReference type="OrthoDB" id="242257at2759"/>
<feature type="domain" description="Phorbol-ester/DAG-type" evidence="11">
    <location>
        <begin position="183"/>
        <end position="233"/>
    </location>
</feature>
<dbReference type="InterPro" id="IPR002219">
    <property type="entry name" value="PKC_DAG/PE"/>
</dbReference>
<dbReference type="InterPro" id="IPR037607">
    <property type="entry name" value="DGK"/>
</dbReference>
<dbReference type="STRING" id="595528.A0A0D2VH33"/>
<dbReference type="GO" id="GO:0005524">
    <property type="term" value="F:ATP binding"/>
    <property type="evidence" value="ECO:0007669"/>
    <property type="project" value="UniProtKB-KW"/>
</dbReference>
<dbReference type="PANTHER" id="PTHR11255:SF80">
    <property type="entry name" value="EYE-SPECIFIC DIACYLGLYCEROL KINASE"/>
    <property type="match status" value="1"/>
</dbReference>
<evidence type="ECO:0000256" key="2">
    <source>
        <dbReference type="ARBA" id="ARBA00022679"/>
    </source>
</evidence>
<comment type="catalytic activity">
    <reaction evidence="9">
        <text>a 1,2-diacyl-sn-glycerol + ATP = a 1,2-diacyl-sn-glycero-3-phosphate + ADP + H(+)</text>
        <dbReference type="Rhea" id="RHEA:10272"/>
        <dbReference type="ChEBI" id="CHEBI:15378"/>
        <dbReference type="ChEBI" id="CHEBI:17815"/>
        <dbReference type="ChEBI" id="CHEBI:30616"/>
        <dbReference type="ChEBI" id="CHEBI:58608"/>
        <dbReference type="ChEBI" id="CHEBI:456216"/>
        <dbReference type="EC" id="2.7.1.107"/>
    </reaction>
</comment>
<keyword evidence="8 9" id="KW-0067">ATP-binding</keyword>
<dbReference type="FunFam" id="2.60.200.40:FF:000012">
    <property type="entry name" value="Diacylglycerol kinase"/>
    <property type="match status" value="1"/>
</dbReference>
<name>A0A0D2VH33_CAPO3</name>
<feature type="compositionally biased region" description="Polar residues" evidence="10">
    <location>
        <begin position="759"/>
        <end position="772"/>
    </location>
</feature>
<accession>A0A0D2VH33</accession>
<dbReference type="Gene3D" id="2.60.200.40">
    <property type="match status" value="1"/>
</dbReference>
<evidence type="ECO:0000256" key="6">
    <source>
        <dbReference type="ARBA" id="ARBA00022777"/>
    </source>
</evidence>
<feature type="region of interest" description="Disordered" evidence="10">
    <location>
        <begin position="134"/>
        <end position="165"/>
    </location>
</feature>
<dbReference type="SMART" id="SM00046">
    <property type="entry name" value="DAGKc"/>
    <property type="match status" value="1"/>
</dbReference>
<evidence type="ECO:0000256" key="1">
    <source>
        <dbReference type="ARBA" id="ARBA00009280"/>
    </source>
</evidence>
<keyword evidence="14" id="KW-1185">Reference proteome</keyword>
<gene>
    <name evidence="13" type="ORF">CAOG_000750</name>
</gene>
<dbReference type="InterPro" id="IPR000756">
    <property type="entry name" value="Diacylglycerol_kin_accessory"/>
</dbReference>
<feature type="compositionally biased region" description="Polar residues" evidence="10">
    <location>
        <begin position="723"/>
        <end position="749"/>
    </location>
</feature>
<feature type="region of interest" description="Disordered" evidence="10">
    <location>
        <begin position="1"/>
        <end position="86"/>
    </location>
</feature>
<evidence type="ECO:0000256" key="4">
    <source>
        <dbReference type="ARBA" id="ARBA00022737"/>
    </source>
</evidence>
<evidence type="ECO:0000256" key="10">
    <source>
        <dbReference type="SAM" id="MobiDB-lite"/>
    </source>
</evidence>
<feature type="domain" description="DAGKc" evidence="12">
    <location>
        <begin position="365"/>
        <end position="499"/>
    </location>
</feature>
<organism evidence="13 14">
    <name type="scientific">Capsaspora owczarzaki (strain ATCC 30864)</name>
    <dbReference type="NCBI Taxonomy" id="595528"/>
    <lineage>
        <taxon>Eukaryota</taxon>
        <taxon>Filasterea</taxon>
        <taxon>Capsaspora</taxon>
    </lineage>
</organism>
<dbReference type="SUPFAM" id="SSF111331">
    <property type="entry name" value="NAD kinase/diacylglycerol kinase-like"/>
    <property type="match status" value="1"/>
</dbReference>
<dbReference type="InterPro" id="IPR017438">
    <property type="entry name" value="ATP-NAD_kinase_N"/>
</dbReference>
<proteinExistence type="inferred from homology"/>
<dbReference type="EMBL" id="KE346360">
    <property type="protein sequence ID" value="KJE89237.1"/>
    <property type="molecule type" value="Genomic_DNA"/>
</dbReference>
<sequence>MPILHTAAPIVSESSPNLNHDSDDHEDLENDESEPSTSETDLDSDDSLDGSTSDDGSENDSDEDEEGFVSTPADAAGGAGAAGPSASEVASMHANLSTIAPTISSGPFQRLRNRRLHRKKNSSLQDVLAPEAAAGQDANGAADSLANAAEGGGSGGRKKKKSLGPSLSLREAINEAEHNDQQQHIWYPKEFGKVAYCNVCRKMVGFKKGFKCSACRIVVDHGCRKMVNRAIPCRAKFTRESNPPCTTAHHFVEGNFGHSRCTVCKRACGAAIAMSLAKPSSAAVRCSWCKTVAHMSCTEKLPSDCNFGEHANIILPPSAIRLRPEDNPESITVPQTRAEKKSLKKDLRRKSIAEISKRFHLEIPSNIVPLLVFINPKSGGKQGVKLMQIFQWLLNPMQVFDLTQGGPAAGLKLFANVANYRILVCGGDGTVGWVLSAIDNLQLNPRPPVAVLPLGTGNDLARALRWGGGYSDELISPILERVEHAEIVKLDRWNLEVTPHGERVEGAALTAPLDVINNYFSFGADAKTALAFHQAREKNPDRFKSRIGNKMFYGMVGGVDIFKHSMKDLSKVVQLQCDGVDYTPLLRMHKLEGICLLNITSYAGGTNPWGTRVSEEFKPQQFDDGLIEVIGIENALDLAIQQARLGSGLRICQCRQVTVTTLKELPVQVDGEPCLLGPSIIRVNYRNQSSMLRKVKKSRSRSNSVEGVGQVGQIGQVSSSSSTENTQSRLATTRSASQQNLSSLATQSAPAAPLPSGTVEAQQSSSGNQSPVMLSKQFRAYSSNQLGSGKSLSQEVLF</sequence>
<dbReference type="Gene3D" id="3.30.60.20">
    <property type="match status" value="2"/>
</dbReference>
<comment type="similarity">
    <text evidence="1 9">Belongs to the eukaryotic diacylglycerol kinase family.</text>
</comment>
<evidence type="ECO:0000256" key="7">
    <source>
        <dbReference type="ARBA" id="ARBA00022833"/>
    </source>
</evidence>
<dbReference type="AlphaFoldDB" id="A0A0D2VH33"/>
<keyword evidence="2 9" id="KW-0808">Transferase</keyword>
<dbReference type="Pfam" id="PF00781">
    <property type="entry name" value="DAGK_cat"/>
    <property type="match status" value="1"/>
</dbReference>
<evidence type="ECO:0000256" key="8">
    <source>
        <dbReference type="ARBA" id="ARBA00022840"/>
    </source>
</evidence>
<dbReference type="PhylomeDB" id="A0A0D2VH33"/>
<dbReference type="InParanoid" id="A0A0D2VH33"/>
<dbReference type="Pfam" id="PF00130">
    <property type="entry name" value="C1_1"/>
    <property type="match status" value="2"/>
</dbReference>
<keyword evidence="7" id="KW-0862">Zinc</keyword>
<dbReference type="GO" id="GO:0046872">
    <property type="term" value="F:metal ion binding"/>
    <property type="evidence" value="ECO:0007669"/>
    <property type="project" value="UniProtKB-KW"/>
</dbReference>
<evidence type="ECO:0000256" key="5">
    <source>
        <dbReference type="ARBA" id="ARBA00022741"/>
    </source>
</evidence>
<evidence type="ECO:0000259" key="12">
    <source>
        <dbReference type="PROSITE" id="PS50146"/>
    </source>
</evidence>
<dbReference type="CDD" id="cd20801">
    <property type="entry name" value="C1_DGKepsilon_typeIII_rpt1"/>
    <property type="match status" value="1"/>
</dbReference>
<dbReference type="EC" id="2.7.1.107" evidence="9"/>
<keyword evidence="3" id="KW-0479">Metal-binding</keyword>
<dbReference type="InterPro" id="IPR016064">
    <property type="entry name" value="NAD/diacylglycerol_kinase_sf"/>
</dbReference>
<dbReference type="PROSITE" id="PS00479">
    <property type="entry name" value="ZF_DAG_PE_1"/>
    <property type="match status" value="1"/>
</dbReference>
<reference evidence="14" key="1">
    <citation type="submission" date="2011-02" db="EMBL/GenBank/DDBJ databases">
        <title>The Genome Sequence of Capsaspora owczarzaki ATCC 30864.</title>
        <authorList>
            <person name="Russ C."/>
            <person name="Cuomo C."/>
            <person name="Burger G."/>
            <person name="Gray M.W."/>
            <person name="Holland P.W.H."/>
            <person name="King N."/>
            <person name="Lang F.B.F."/>
            <person name="Roger A.J."/>
            <person name="Ruiz-Trillo I."/>
            <person name="Young S.K."/>
            <person name="Zeng Q."/>
            <person name="Gargeya S."/>
            <person name="Alvarado L."/>
            <person name="Berlin A."/>
            <person name="Chapman S.B."/>
            <person name="Chen Z."/>
            <person name="Freedman E."/>
            <person name="Gellesch M."/>
            <person name="Goldberg J."/>
            <person name="Griggs A."/>
            <person name="Gujja S."/>
            <person name="Heilman E."/>
            <person name="Heiman D."/>
            <person name="Howarth C."/>
            <person name="Mehta T."/>
            <person name="Neiman D."/>
            <person name="Pearson M."/>
            <person name="Roberts A."/>
            <person name="Saif S."/>
            <person name="Shea T."/>
            <person name="Shenoy N."/>
            <person name="Sisk P."/>
            <person name="Stolte C."/>
            <person name="Sykes S."/>
            <person name="White J."/>
            <person name="Yandava C."/>
            <person name="Haas B."/>
            <person name="Nusbaum C."/>
            <person name="Birren B."/>
        </authorList>
    </citation>
    <scope>NUCLEOTIDE SEQUENCE</scope>
    <source>
        <strain evidence="14">ATCC 30864</strain>
    </source>
</reference>